<dbReference type="InterPro" id="IPR008271">
    <property type="entry name" value="Ser/Thr_kinase_AS"/>
</dbReference>
<gene>
    <name evidence="3" type="ORF">GSLYS_00007216001</name>
</gene>
<reference evidence="3 4" key="1">
    <citation type="submission" date="2024-04" db="EMBL/GenBank/DDBJ databases">
        <authorList>
            <consortium name="Genoscope - CEA"/>
            <person name="William W."/>
        </authorList>
    </citation>
    <scope>NUCLEOTIDE SEQUENCE [LARGE SCALE GENOMIC DNA]</scope>
</reference>
<evidence type="ECO:0000256" key="1">
    <source>
        <dbReference type="SAM" id="MobiDB-lite"/>
    </source>
</evidence>
<protein>
    <recommendedName>
        <fullName evidence="2">Protein kinase domain-containing protein</fullName>
    </recommendedName>
</protein>
<dbReference type="GO" id="GO:0004672">
    <property type="term" value="F:protein kinase activity"/>
    <property type="evidence" value="ECO:0007669"/>
    <property type="project" value="InterPro"/>
</dbReference>
<dbReference type="PANTHER" id="PTHR24361:SF678">
    <property type="entry name" value="SPORULATION-SPECIFIC PROTEIN 1"/>
    <property type="match status" value="1"/>
</dbReference>
<keyword evidence="4" id="KW-1185">Reference proteome</keyword>
<feature type="non-terminal residue" evidence="3">
    <location>
        <position position="754"/>
    </location>
</feature>
<dbReference type="PANTHER" id="PTHR24361">
    <property type="entry name" value="MITOGEN-ACTIVATED KINASE KINASE KINASE"/>
    <property type="match status" value="1"/>
</dbReference>
<dbReference type="InterPro" id="IPR011009">
    <property type="entry name" value="Kinase-like_dom_sf"/>
</dbReference>
<accession>A0AAV2HM71</accession>
<feature type="domain" description="Protein kinase" evidence="2">
    <location>
        <begin position="160"/>
        <end position="440"/>
    </location>
</feature>
<dbReference type="PROSITE" id="PS50011">
    <property type="entry name" value="PROTEIN_KINASE_DOM"/>
    <property type="match status" value="1"/>
</dbReference>
<dbReference type="EMBL" id="CAXITT010000137">
    <property type="protein sequence ID" value="CAL1533198.1"/>
    <property type="molecule type" value="Genomic_DNA"/>
</dbReference>
<evidence type="ECO:0000259" key="2">
    <source>
        <dbReference type="PROSITE" id="PS50011"/>
    </source>
</evidence>
<dbReference type="InterPro" id="IPR000719">
    <property type="entry name" value="Prot_kinase_dom"/>
</dbReference>
<dbReference type="AlphaFoldDB" id="A0AAV2HM71"/>
<evidence type="ECO:0000313" key="3">
    <source>
        <dbReference type="EMBL" id="CAL1533198.1"/>
    </source>
</evidence>
<dbReference type="SMART" id="SM00220">
    <property type="entry name" value="S_TKc"/>
    <property type="match status" value="1"/>
</dbReference>
<organism evidence="3 4">
    <name type="scientific">Lymnaea stagnalis</name>
    <name type="common">Great pond snail</name>
    <name type="synonym">Helix stagnalis</name>
    <dbReference type="NCBI Taxonomy" id="6523"/>
    <lineage>
        <taxon>Eukaryota</taxon>
        <taxon>Metazoa</taxon>
        <taxon>Spiralia</taxon>
        <taxon>Lophotrochozoa</taxon>
        <taxon>Mollusca</taxon>
        <taxon>Gastropoda</taxon>
        <taxon>Heterobranchia</taxon>
        <taxon>Euthyneura</taxon>
        <taxon>Panpulmonata</taxon>
        <taxon>Hygrophila</taxon>
        <taxon>Lymnaeoidea</taxon>
        <taxon>Lymnaeidae</taxon>
        <taxon>Lymnaea</taxon>
    </lineage>
</organism>
<evidence type="ECO:0000313" key="4">
    <source>
        <dbReference type="Proteomes" id="UP001497497"/>
    </source>
</evidence>
<comment type="caution">
    <text evidence="3">The sequence shown here is derived from an EMBL/GenBank/DDBJ whole genome shotgun (WGS) entry which is preliminary data.</text>
</comment>
<feature type="region of interest" description="Disordered" evidence="1">
    <location>
        <begin position="493"/>
        <end position="515"/>
    </location>
</feature>
<dbReference type="GO" id="GO:0005524">
    <property type="term" value="F:ATP binding"/>
    <property type="evidence" value="ECO:0007669"/>
    <property type="project" value="InterPro"/>
</dbReference>
<dbReference type="Pfam" id="PF00069">
    <property type="entry name" value="Pkinase"/>
    <property type="match status" value="1"/>
</dbReference>
<name>A0AAV2HM71_LYMST</name>
<feature type="region of interest" description="Disordered" evidence="1">
    <location>
        <begin position="1"/>
        <end position="21"/>
    </location>
</feature>
<dbReference type="GO" id="GO:0005737">
    <property type="term" value="C:cytoplasm"/>
    <property type="evidence" value="ECO:0007669"/>
    <property type="project" value="TreeGrafter"/>
</dbReference>
<proteinExistence type="predicted"/>
<dbReference type="Gene3D" id="1.10.510.10">
    <property type="entry name" value="Transferase(Phosphotransferase) domain 1"/>
    <property type="match status" value="1"/>
</dbReference>
<sequence>MRMETKSYGLVQMEGSDGTGQNPSWGVALQMIKGSTLTGHSERSKMVDSSGYVLRPDEGAVHMLDDHKKPCHDVYDVNQDVNDRKASNSYYNNPAINLRKRKSEVRAASEDQFASELETPIEESDIKSLEIKIKFVLVEGPCQSKDLSFNKKVYSEQVNLVHVSKVASGSFGIVDKVQDKVTKETFMRKVVVKGEVNPNEVIVPLLSHQHPNIIKVFGVSYIKSGWKCIMMEDAGISLEELVKEHKVGGKYQGLDKSLLHSIVCGILEGLSFLASKGFLHNDLKPANVVVKNSLAKLIDHGGATDGQSDKVTCFTPEYMSPEALKFLIQQKAKTKVCHEPPDHKNDVWAFFMISLYLVKGGHPAILYSFPFELYGEYVKDYKQMNPILIRKIHELTDPLKEFFFDGPDFLKHLLANGFKVDKDIRFSALQCLDYLRKPGLNENIKKRKINPDDVYKGGLDIQVKHKHTSQNEALVNESLTIEQHTQGLTGKHFEGFTEKHSQGKSEREKGTLRDPETKAQLEWGQDMEDFSTGCHVDLSTGPGRHRDAPTTCYPRKYQVRPAHTESPDGGARTATCMMPSNEETGHILSFVTGQIMESGPGHIIPNEQGQIKTIMAQQIMTREIMTSETRQNITRKIMTSGAQQNMTGKIMTCGAKQNMSGKIMTSGAQQNMSGKIMISGAQQNMTRQVMTCGAQQNMTGQIMTCGAQQNMTGQIMISGAQQNMTGQIMTSGAQQNMTGQIMTSGAQQNMTGQI</sequence>
<dbReference type="PROSITE" id="PS00108">
    <property type="entry name" value="PROTEIN_KINASE_ST"/>
    <property type="match status" value="1"/>
</dbReference>
<dbReference type="InterPro" id="IPR053235">
    <property type="entry name" value="Ser_Thr_kinase"/>
</dbReference>
<dbReference type="SUPFAM" id="SSF56112">
    <property type="entry name" value="Protein kinase-like (PK-like)"/>
    <property type="match status" value="1"/>
</dbReference>
<dbReference type="Gene3D" id="3.30.200.20">
    <property type="entry name" value="Phosphorylase Kinase, domain 1"/>
    <property type="match status" value="1"/>
</dbReference>
<dbReference type="Proteomes" id="UP001497497">
    <property type="component" value="Unassembled WGS sequence"/>
</dbReference>